<protein>
    <recommendedName>
        <fullName evidence="1">GH16 domain-containing protein</fullName>
    </recommendedName>
</protein>
<dbReference type="Pfam" id="PF00722">
    <property type="entry name" value="Glyco_hydro_16"/>
    <property type="match status" value="1"/>
</dbReference>
<gene>
    <name evidence="2" type="ORF">GCM10008955_20050</name>
</gene>
<dbReference type="Proteomes" id="UP000647587">
    <property type="component" value="Unassembled WGS sequence"/>
</dbReference>
<dbReference type="PANTHER" id="PTHR38121">
    <property type="entry name" value="GH16 DOMAIN-CONTAINING PROTEIN"/>
    <property type="match status" value="1"/>
</dbReference>
<proteinExistence type="predicted"/>
<organism evidence="2 3">
    <name type="scientific">Deinococcus malanensis</name>
    <dbReference type="NCBI Taxonomy" id="1706855"/>
    <lineage>
        <taxon>Bacteria</taxon>
        <taxon>Thermotogati</taxon>
        <taxon>Deinococcota</taxon>
        <taxon>Deinococci</taxon>
        <taxon>Deinococcales</taxon>
        <taxon>Deinococcaceae</taxon>
        <taxon>Deinococcus</taxon>
    </lineage>
</organism>
<evidence type="ECO:0000313" key="2">
    <source>
        <dbReference type="EMBL" id="GGK26270.1"/>
    </source>
</evidence>
<reference evidence="3" key="1">
    <citation type="journal article" date="2019" name="Int. J. Syst. Evol. Microbiol.">
        <title>The Global Catalogue of Microorganisms (GCM) 10K type strain sequencing project: providing services to taxonomists for standard genome sequencing and annotation.</title>
        <authorList>
            <consortium name="The Broad Institute Genomics Platform"/>
            <consortium name="The Broad Institute Genome Sequencing Center for Infectious Disease"/>
            <person name="Wu L."/>
            <person name="Ma J."/>
        </authorList>
    </citation>
    <scope>NUCLEOTIDE SEQUENCE [LARGE SCALE GENOMIC DNA]</scope>
    <source>
        <strain evidence="3">JCM 30331</strain>
    </source>
</reference>
<feature type="domain" description="GH16" evidence="1">
    <location>
        <begin position="9"/>
        <end position="232"/>
    </location>
</feature>
<dbReference type="PANTHER" id="PTHR38121:SF2">
    <property type="entry name" value="ACYLTRANSFERASE 3 DOMAIN-CONTAINING PROTEIN"/>
    <property type="match status" value="1"/>
</dbReference>
<dbReference type="Gene3D" id="2.60.120.200">
    <property type="match status" value="1"/>
</dbReference>
<accession>A0ABQ2EXY1</accession>
<dbReference type="EMBL" id="BMPP01000007">
    <property type="protein sequence ID" value="GGK26270.1"/>
    <property type="molecule type" value="Genomic_DNA"/>
</dbReference>
<comment type="caution">
    <text evidence="2">The sequence shown here is derived from an EMBL/GenBank/DDBJ whole genome shotgun (WGS) entry which is preliminary data.</text>
</comment>
<keyword evidence="3" id="KW-1185">Reference proteome</keyword>
<dbReference type="SUPFAM" id="SSF49899">
    <property type="entry name" value="Concanavalin A-like lectins/glucanases"/>
    <property type="match status" value="1"/>
</dbReference>
<dbReference type="RefSeq" id="WP_189007629.1">
    <property type="nucleotide sequence ID" value="NZ_BMPP01000007.1"/>
</dbReference>
<sequence length="238" mass="26849">MLTLVTGAQTQSNAPTRWTENFDRLDTSTWGVSTWNGFWQNDQVKGAFQKQNVYTDGRGHLVLMLDVKACPQGLCAQAAEVQTHRRFGFGRYSVRMRAASHTPEARTPGRARPGNISGAFSFFNNSATEIDVEIEGHRTSFMNAAAWTSLKTKTAALVPSPQRTDLARDFHTYTWDWQPHRLAFSIDGVKVWETRQHVPQQPGHLMLNVWPTMDPNWGGQVKPGRVYMLVDSVSFQPL</sequence>
<dbReference type="PROSITE" id="PS51762">
    <property type="entry name" value="GH16_2"/>
    <property type="match status" value="1"/>
</dbReference>
<evidence type="ECO:0000313" key="3">
    <source>
        <dbReference type="Proteomes" id="UP000647587"/>
    </source>
</evidence>
<dbReference type="InterPro" id="IPR000757">
    <property type="entry name" value="Beta-glucanase-like"/>
</dbReference>
<evidence type="ECO:0000259" key="1">
    <source>
        <dbReference type="PROSITE" id="PS51762"/>
    </source>
</evidence>
<dbReference type="InterPro" id="IPR013320">
    <property type="entry name" value="ConA-like_dom_sf"/>
</dbReference>
<name>A0ABQ2EXY1_9DEIO</name>